<reference evidence="2 3" key="1">
    <citation type="journal article" date="2019" name="Int. J. Syst. Evol. Microbiol.">
        <title>The Global Catalogue of Microorganisms (GCM) 10K type strain sequencing project: providing services to taxonomists for standard genome sequencing and annotation.</title>
        <authorList>
            <consortium name="The Broad Institute Genomics Platform"/>
            <consortium name="The Broad Institute Genome Sequencing Center for Infectious Disease"/>
            <person name="Wu L."/>
            <person name="Ma J."/>
        </authorList>
    </citation>
    <scope>NUCLEOTIDE SEQUENCE [LARGE SCALE GENOMIC DNA]</scope>
    <source>
        <strain evidence="2 3">CGMCC 1.12125</strain>
    </source>
</reference>
<dbReference type="RefSeq" id="WP_247372554.1">
    <property type="nucleotide sequence ID" value="NZ_JALLGV010000001.1"/>
</dbReference>
<keyword evidence="1" id="KW-0472">Membrane</keyword>
<feature type="transmembrane region" description="Helical" evidence="1">
    <location>
        <begin position="67"/>
        <end position="90"/>
    </location>
</feature>
<evidence type="ECO:0000313" key="3">
    <source>
        <dbReference type="Proteomes" id="UP001597119"/>
    </source>
</evidence>
<organism evidence="2 3">
    <name type="scientific">Halorientalis brevis</name>
    <dbReference type="NCBI Taxonomy" id="1126241"/>
    <lineage>
        <taxon>Archaea</taxon>
        <taxon>Methanobacteriati</taxon>
        <taxon>Methanobacteriota</taxon>
        <taxon>Stenosarchaea group</taxon>
        <taxon>Halobacteria</taxon>
        <taxon>Halobacteriales</taxon>
        <taxon>Haloarculaceae</taxon>
        <taxon>Halorientalis</taxon>
    </lineage>
</organism>
<comment type="caution">
    <text evidence="2">The sequence shown here is derived from an EMBL/GenBank/DDBJ whole genome shotgun (WGS) entry which is preliminary data.</text>
</comment>
<evidence type="ECO:0000256" key="1">
    <source>
        <dbReference type="SAM" id="Phobius"/>
    </source>
</evidence>
<keyword evidence="1" id="KW-1133">Transmembrane helix</keyword>
<gene>
    <name evidence="2" type="ORF">ACFR9U_11540</name>
</gene>
<name>A0ABD6CC80_9EURY</name>
<dbReference type="EMBL" id="JBHUDJ010000003">
    <property type="protein sequence ID" value="MFD1587619.1"/>
    <property type="molecule type" value="Genomic_DNA"/>
</dbReference>
<proteinExistence type="predicted"/>
<accession>A0ABD6CC80</accession>
<dbReference type="Proteomes" id="UP001597119">
    <property type="component" value="Unassembled WGS sequence"/>
</dbReference>
<feature type="transmembrane region" description="Helical" evidence="1">
    <location>
        <begin position="110"/>
        <end position="143"/>
    </location>
</feature>
<sequence>MGSIEYVKENVFGVEKSSSAALKHGSLLVMNAELVSMFLTSYAVANFLLIGAGFITGVLARGGPRSALWHGTVAGTVGGYVISLIFAGQYGAFGYRVTPMLSITTVTELYWLYDLTAFVAFFGIVLFVVLDVLVGALVAGLLVDRIGLAKPSGSEA</sequence>
<dbReference type="AlphaFoldDB" id="A0ABD6CC80"/>
<protein>
    <submittedName>
        <fullName evidence="2">Uncharacterized protein</fullName>
    </submittedName>
</protein>
<keyword evidence="3" id="KW-1185">Reference proteome</keyword>
<evidence type="ECO:0000313" key="2">
    <source>
        <dbReference type="EMBL" id="MFD1587619.1"/>
    </source>
</evidence>
<feature type="transmembrane region" description="Helical" evidence="1">
    <location>
        <begin position="34"/>
        <end position="60"/>
    </location>
</feature>
<keyword evidence="1" id="KW-0812">Transmembrane</keyword>